<dbReference type="GO" id="GO:0000155">
    <property type="term" value="F:phosphorelay sensor kinase activity"/>
    <property type="evidence" value="ECO:0007669"/>
    <property type="project" value="InterPro"/>
</dbReference>
<dbReference type="CDD" id="cd00082">
    <property type="entry name" value="HisKA"/>
    <property type="match status" value="1"/>
</dbReference>
<dbReference type="InterPro" id="IPR001610">
    <property type="entry name" value="PAC"/>
</dbReference>
<dbReference type="InterPro" id="IPR035965">
    <property type="entry name" value="PAS-like_dom_sf"/>
</dbReference>
<dbReference type="InterPro" id="IPR000014">
    <property type="entry name" value="PAS"/>
</dbReference>
<dbReference type="SUPFAM" id="SSF55785">
    <property type="entry name" value="PYP-like sensor domain (PAS domain)"/>
    <property type="match status" value="2"/>
</dbReference>
<evidence type="ECO:0000259" key="6">
    <source>
        <dbReference type="PROSITE" id="PS50109"/>
    </source>
</evidence>
<dbReference type="SMART" id="SM00388">
    <property type="entry name" value="HisKA"/>
    <property type="match status" value="1"/>
</dbReference>
<dbReference type="RefSeq" id="WP_090556417.1">
    <property type="nucleotide sequence ID" value="NZ_FNRA01000004.1"/>
</dbReference>
<evidence type="ECO:0000256" key="5">
    <source>
        <dbReference type="ARBA" id="ARBA00022777"/>
    </source>
</evidence>
<evidence type="ECO:0000256" key="1">
    <source>
        <dbReference type="ARBA" id="ARBA00000085"/>
    </source>
</evidence>
<dbReference type="PROSITE" id="PS50112">
    <property type="entry name" value="PAS"/>
    <property type="match status" value="2"/>
</dbReference>
<evidence type="ECO:0000259" key="7">
    <source>
        <dbReference type="PROSITE" id="PS50112"/>
    </source>
</evidence>
<sequence length="490" mass="56347">MIQVKAGTVDKMTLSAYKDLVDSINDIVFQINSCAEWTFLNRSWTRIMGYEIEEVRGMPFFDYLHPDDRLKGITSFQYNIAGSCSYFHQEKRFVTKRGDVVWMKVISTLHRNDSGEVISISGTMQDVSRERKIRDMSELVSHNIHDLVCMLELNGKYKYVSPSIKEITGYLPEELIGKYPLDFAHPDDASKLSYQHVKKKKVKDININSRFKTKNGEYKWLETNTKTISDESGAAIGFVSSSRVIDIRKKAEDIILKSLEKERELNQMKSNFVSVASHEFRTPLAIIRSSLELSEIYAAKVSHLVPNIAKHNQNIFRQIDRLSLLIDEVLIVSKLESEVFVCKREESDIVEVLKEIIFYLENIQKDNRKVVFNIKGIPRKVMIDPLLVNHAITNIITNAFKYSARRRGPVITLCFNEKTFSITIKDFGIGIPHDDQAKIFRAFYRAENVALIEGTGLGMFIAKRFMELHKGKLSFKSRLDVGTEFLIKMS</sequence>
<dbReference type="PROSITE" id="PS50113">
    <property type="entry name" value="PAC"/>
    <property type="match status" value="2"/>
</dbReference>
<dbReference type="InterPro" id="IPR052162">
    <property type="entry name" value="Sensor_kinase/Photoreceptor"/>
</dbReference>
<dbReference type="PRINTS" id="PR00344">
    <property type="entry name" value="BCTRLSENSOR"/>
</dbReference>
<dbReference type="NCBIfam" id="TIGR00229">
    <property type="entry name" value="sensory_box"/>
    <property type="match status" value="2"/>
</dbReference>
<dbReference type="InterPro" id="IPR003594">
    <property type="entry name" value="HATPase_dom"/>
</dbReference>
<evidence type="ECO:0000256" key="2">
    <source>
        <dbReference type="ARBA" id="ARBA00012438"/>
    </source>
</evidence>
<protein>
    <recommendedName>
        <fullName evidence="2">histidine kinase</fullName>
        <ecNumber evidence="2">2.7.13.3</ecNumber>
    </recommendedName>
</protein>
<dbReference type="SMART" id="SM00387">
    <property type="entry name" value="HATPase_c"/>
    <property type="match status" value="1"/>
</dbReference>
<dbReference type="SMART" id="SM00091">
    <property type="entry name" value="PAS"/>
    <property type="match status" value="2"/>
</dbReference>
<reference evidence="9 10" key="1">
    <citation type="submission" date="2016-10" db="EMBL/GenBank/DDBJ databases">
        <authorList>
            <person name="de Groot N.N."/>
        </authorList>
    </citation>
    <scope>NUCLEOTIDE SEQUENCE [LARGE SCALE GENOMIC DNA]</scope>
    <source>
        <strain evidence="9 10">DSM 19033</strain>
    </source>
</reference>
<dbReference type="OrthoDB" id="9808408at2"/>
<accession>A0A1H4D275</accession>
<dbReference type="Pfam" id="PF08447">
    <property type="entry name" value="PAS_3"/>
    <property type="match status" value="2"/>
</dbReference>
<dbReference type="Pfam" id="PF00512">
    <property type="entry name" value="HisKA"/>
    <property type="match status" value="1"/>
</dbReference>
<keyword evidence="5" id="KW-0418">Kinase</keyword>
<dbReference type="InterPro" id="IPR004358">
    <property type="entry name" value="Sig_transdc_His_kin-like_C"/>
</dbReference>
<dbReference type="InterPro" id="IPR005467">
    <property type="entry name" value="His_kinase_dom"/>
</dbReference>
<name>A0A1H4D275_9SPHI</name>
<feature type="domain" description="PAC" evidence="8">
    <location>
        <begin position="205"/>
        <end position="257"/>
    </location>
</feature>
<dbReference type="InterPro" id="IPR036097">
    <property type="entry name" value="HisK_dim/P_sf"/>
</dbReference>
<dbReference type="PANTHER" id="PTHR43304:SF1">
    <property type="entry name" value="PAC DOMAIN-CONTAINING PROTEIN"/>
    <property type="match status" value="1"/>
</dbReference>
<gene>
    <name evidence="9" type="ORF">SAMN05443550_104290</name>
</gene>
<evidence type="ECO:0000256" key="3">
    <source>
        <dbReference type="ARBA" id="ARBA00022553"/>
    </source>
</evidence>
<dbReference type="STRING" id="425514.SAMN05443550_104290"/>
<dbReference type="EMBL" id="FNRA01000004">
    <property type="protein sequence ID" value="SEA66610.1"/>
    <property type="molecule type" value="Genomic_DNA"/>
</dbReference>
<evidence type="ECO:0000259" key="8">
    <source>
        <dbReference type="PROSITE" id="PS50113"/>
    </source>
</evidence>
<dbReference type="Gene3D" id="3.30.565.10">
    <property type="entry name" value="Histidine kinase-like ATPase, C-terminal domain"/>
    <property type="match status" value="1"/>
</dbReference>
<dbReference type="SMART" id="SM00086">
    <property type="entry name" value="PAC"/>
    <property type="match status" value="2"/>
</dbReference>
<evidence type="ECO:0000313" key="10">
    <source>
        <dbReference type="Proteomes" id="UP000198850"/>
    </source>
</evidence>
<dbReference type="InterPro" id="IPR013655">
    <property type="entry name" value="PAS_fold_3"/>
</dbReference>
<dbReference type="Proteomes" id="UP000198850">
    <property type="component" value="Unassembled WGS sequence"/>
</dbReference>
<dbReference type="CDD" id="cd00075">
    <property type="entry name" value="HATPase"/>
    <property type="match status" value="1"/>
</dbReference>
<dbReference type="EC" id="2.7.13.3" evidence="2"/>
<dbReference type="SUPFAM" id="SSF47384">
    <property type="entry name" value="Homodimeric domain of signal transducing histidine kinase"/>
    <property type="match status" value="1"/>
</dbReference>
<keyword evidence="4" id="KW-0808">Transferase</keyword>
<dbReference type="Pfam" id="PF02518">
    <property type="entry name" value="HATPase_c"/>
    <property type="match status" value="1"/>
</dbReference>
<proteinExistence type="predicted"/>
<dbReference type="SUPFAM" id="SSF55874">
    <property type="entry name" value="ATPase domain of HSP90 chaperone/DNA topoisomerase II/histidine kinase"/>
    <property type="match status" value="1"/>
</dbReference>
<dbReference type="InterPro" id="IPR000700">
    <property type="entry name" value="PAS-assoc_C"/>
</dbReference>
<dbReference type="AlphaFoldDB" id="A0A1H4D275"/>
<dbReference type="Gene3D" id="3.30.450.20">
    <property type="entry name" value="PAS domain"/>
    <property type="match status" value="2"/>
</dbReference>
<feature type="domain" description="Histidine kinase" evidence="6">
    <location>
        <begin position="275"/>
        <end position="490"/>
    </location>
</feature>
<feature type="domain" description="PAS" evidence="7">
    <location>
        <begin position="129"/>
        <end position="192"/>
    </location>
</feature>
<organism evidence="9 10">
    <name type="scientific">Pedobacter hartonius</name>
    <dbReference type="NCBI Taxonomy" id="425514"/>
    <lineage>
        <taxon>Bacteria</taxon>
        <taxon>Pseudomonadati</taxon>
        <taxon>Bacteroidota</taxon>
        <taxon>Sphingobacteriia</taxon>
        <taxon>Sphingobacteriales</taxon>
        <taxon>Sphingobacteriaceae</taxon>
        <taxon>Pedobacter</taxon>
    </lineage>
</organism>
<comment type="catalytic activity">
    <reaction evidence="1">
        <text>ATP + protein L-histidine = ADP + protein N-phospho-L-histidine.</text>
        <dbReference type="EC" id="2.7.13.3"/>
    </reaction>
</comment>
<dbReference type="InterPro" id="IPR003661">
    <property type="entry name" value="HisK_dim/P_dom"/>
</dbReference>
<feature type="domain" description="PAC" evidence="8">
    <location>
        <begin position="87"/>
        <end position="139"/>
    </location>
</feature>
<dbReference type="Gene3D" id="1.10.287.130">
    <property type="match status" value="1"/>
</dbReference>
<evidence type="ECO:0000256" key="4">
    <source>
        <dbReference type="ARBA" id="ARBA00022679"/>
    </source>
</evidence>
<feature type="domain" description="PAS" evidence="7">
    <location>
        <begin position="13"/>
        <end position="83"/>
    </location>
</feature>
<keyword evidence="3" id="KW-0597">Phosphoprotein</keyword>
<dbReference type="InterPro" id="IPR036890">
    <property type="entry name" value="HATPase_C_sf"/>
</dbReference>
<dbReference type="CDD" id="cd00130">
    <property type="entry name" value="PAS"/>
    <property type="match status" value="2"/>
</dbReference>
<dbReference type="PANTHER" id="PTHR43304">
    <property type="entry name" value="PHYTOCHROME-LIKE PROTEIN CPH1"/>
    <property type="match status" value="1"/>
</dbReference>
<keyword evidence="10" id="KW-1185">Reference proteome</keyword>
<dbReference type="PROSITE" id="PS50109">
    <property type="entry name" value="HIS_KIN"/>
    <property type="match status" value="1"/>
</dbReference>
<evidence type="ECO:0000313" key="9">
    <source>
        <dbReference type="EMBL" id="SEA66610.1"/>
    </source>
</evidence>